<dbReference type="CDD" id="cd00082">
    <property type="entry name" value="HisKA"/>
    <property type="match status" value="1"/>
</dbReference>
<dbReference type="InterPro" id="IPR003660">
    <property type="entry name" value="HAMP_dom"/>
</dbReference>
<reference evidence="17 18" key="1">
    <citation type="submission" date="2020-02" db="EMBL/GenBank/DDBJ databases">
        <title>Aliifodinibius halophilus 2W32, complete genome.</title>
        <authorList>
            <person name="Li Y."/>
            <person name="Wu S."/>
        </authorList>
    </citation>
    <scope>NUCLEOTIDE SEQUENCE [LARGE SCALE GENOMIC DNA]</scope>
    <source>
        <strain evidence="17 18">2W32</strain>
    </source>
</reference>
<evidence type="ECO:0000256" key="13">
    <source>
        <dbReference type="ARBA" id="ARBA00023136"/>
    </source>
</evidence>
<evidence type="ECO:0000256" key="9">
    <source>
        <dbReference type="ARBA" id="ARBA00022777"/>
    </source>
</evidence>
<dbReference type="InterPro" id="IPR036890">
    <property type="entry name" value="HATPase_C_sf"/>
</dbReference>
<dbReference type="GO" id="GO:0005886">
    <property type="term" value="C:plasma membrane"/>
    <property type="evidence" value="ECO:0007669"/>
    <property type="project" value="UniProtKB-SubCell"/>
</dbReference>
<dbReference type="Proteomes" id="UP000479132">
    <property type="component" value="Unassembled WGS sequence"/>
</dbReference>
<keyword evidence="18" id="KW-1185">Reference proteome</keyword>
<dbReference type="SUPFAM" id="SSF55874">
    <property type="entry name" value="ATPase domain of HSP90 chaperone/DNA topoisomerase II/histidine kinase"/>
    <property type="match status" value="1"/>
</dbReference>
<evidence type="ECO:0000256" key="11">
    <source>
        <dbReference type="ARBA" id="ARBA00022989"/>
    </source>
</evidence>
<evidence type="ECO:0000313" key="17">
    <source>
        <dbReference type="EMBL" id="NGP89234.1"/>
    </source>
</evidence>
<feature type="domain" description="Histidine kinase" evidence="15">
    <location>
        <begin position="252"/>
        <end position="465"/>
    </location>
</feature>
<comment type="subcellular location">
    <subcellularLocation>
        <location evidence="2">Cell membrane</location>
        <topology evidence="2">Multi-pass membrane protein</topology>
    </subcellularLocation>
</comment>
<dbReference type="SMART" id="SM00387">
    <property type="entry name" value="HATPase_c"/>
    <property type="match status" value="1"/>
</dbReference>
<dbReference type="Pfam" id="PF00512">
    <property type="entry name" value="HisKA"/>
    <property type="match status" value="1"/>
</dbReference>
<dbReference type="Pfam" id="PF00672">
    <property type="entry name" value="HAMP"/>
    <property type="match status" value="1"/>
</dbReference>
<dbReference type="CDD" id="cd00075">
    <property type="entry name" value="HATPase"/>
    <property type="match status" value="1"/>
</dbReference>
<comment type="caution">
    <text evidence="17">The sequence shown here is derived from an EMBL/GenBank/DDBJ whole genome shotgun (WGS) entry which is preliminary data.</text>
</comment>
<dbReference type="Pfam" id="PF02518">
    <property type="entry name" value="HATPase_c"/>
    <property type="match status" value="1"/>
</dbReference>
<dbReference type="PRINTS" id="PR00344">
    <property type="entry name" value="BCTRLSENSOR"/>
</dbReference>
<dbReference type="Gene3D" id="6.10.340.10">
    <property type="match status" value="1"/>
</dbReference>
<dbReference type="InterPro" id="IPR005467">
    <property type="entry name" value="His_kinase_dom"/>
</dbReference>
<keyword evidence="11 14" id="KW-1133">Transmembrane helix</keyword>
<keyword evidence="10" id="KW-0067">ATP-binding</keyword>
<dbReference type="SMART" id="SM00388">
    <property type="entry name" value="HisKA"/>
    <property type="match status" value="1"/>
</dbReference>
<sequence>MSIRSKLAWTFILLLIFGITSISSYSIVFIRDYLLEEGREEMEQDTRWLSITVANLAENETLDKRLASAAKTSGYQLAVYDSTGTLLDSYSNNDSAFSPDRQLTAGIMKSLEARAALPLLPADEESETLTSYIAIPASGSSVQYLLASQLKDQIYAPIKTIRWIIYYGMFISIGLVVIVSLWISRYLTKPITQIKNAAQDIADGNVDRQIDIKRRDEFGTLADSLNQMASKLRADTLQIKQFAEKQRQFFADITHEIRNPLHTISGALEMLQLPDLDPQKEKKYIRSARRQTDRISHLFKNLKNLQRYDSDEYFIEKQEFDLAPIAEHMEEIYDERAEVKGIDLELDQHSCTVIGDPAKIEQVIDNLISNALKYTNEGTVRLRYKSDSEKVNIVVEDDGIGISEEHLNRLFDRFYRTDKARSRDKGGTGLGLAVVKSIMDGHGADIKVESEVGEGTRFSFELQKA</sequence>
<dbReference type="SMART" id="SM00304">
    <property type="entry name" value="HAMP"/>
    <property type="match status" value="1"/>
</dbReference>
<dbReference type="PROSITE" id="PS50885">
    <property type="entry name" value="HAMP"/>
    <property type="match status" value="1"/>
</dbReference>
<keyword evidence="9 17" id="KW-0418">Kinase</keyword>
<dbReference type="PANTHER" id="PTHR45528">
    <property type="entry name" value="SENSOR HISTIDINE KINASE CPXA"/>
    <property type="match status" value="1"/>
</dbReference>
<gene>
    <name evidence="17" type="ORF">G3569_12815</name>
</gene>
<keyword evidence="13 14" id="KW-0472">Membrane</keyword>
<evidence type="ECO:0000256" key="3">
    <source>
        <dbReference type="ARBA" id="ARBA00012438"/>
    </source>
</evidence>
<evidence type="ECO:0000256" key="2">
    <source>
        <dbReference type="ARBA" id="ARBA00004651"/>
    </source>
</evidence>
<dbReference type="EC" id="2.7.13.3" evidence="3"/>
<name>A0A6M1TER5_9BACT</name>
<dbReference type="FunFam" id="3.30.565.10:FF:000006">
    <property type="entry name" value="Sensor histidine kinase WalK"/>
    <property type="match status" value="1"/>
</dbReference>
<dbReference type="InterPro" id="IPR004358">
    <property type="entry name" value="Sig_transdc_His_kin-like_C"/>
</dbReference>
<dbReference type="PROSITE" id="PS50109">
    <property type="entry name" value="HIS_KIN"/>
    <property type="match status" value="1"/>
</dbReference>
<feature type="transmembrane region" description="Helical" evidence="14">
    <location>
        <begin position="163"/>
        <end position="183"/>
    </location>
</feature>
<organism evidence="17 18">
    <name type="scientific">Fodinibius halophilus</name>
    <dbReference type="NCBI Taxonomy" id="1736908"/>
    <lineage>
        <taxon>Bacteria</taxon>
        <taxon>Pseudomonadati</taxon>
        <taxon>Balneolota</taxon>
        <taxon>Balneolia</taxon>
        <taxon>Balneolales</taxon>
        <taxon>Balneolaceae</taxon>
        <taxon>Fodinibius</taxon>
    </lineage>
</organism>
<keyword evidence="6" id="KW-0808">Transferase</keyword>
<evidence type="ECO:0000256" key="12">
    <source>
        <dbReference type="ARBA" id="ARBA00023012"/>
    </source>
</evidence>
<evidence type="ECO:0000256" key="5">
    <source>
        <dbReference type="ARBA" id="ARBA00022553"/>
    </source>
</evidence>
<dbReference type="RefSeq" id="WP_165269761.1">
    <property type="nucleotide sequence ID" value="NZ_JAALLS010000017.1"/>
</dbReference>
<evidence type="ECO:0000256" key="4">
    <source>
        <dbReference type="ARBA" id="ARBA00022475"/>
    </source>
</evidence>
<evidence type="ECO:0000256" key="6">
    <source>
        <dbReference type="ARBA" id="ARBA00022679"/>
    </source>
</evidence>
<evidence type="ECO:0000256" key="1">
    <source>
        <dbReference type="ARBA" id="ARBA00000085"/>
    </source>
</evidence>
<evidence type="ECO:0000256" key="7">
    <source>
        <dbReference type="ARBA" id="ARBA00022692"/>
    </source>
</evidence>
<dbReference type="InterPro" id="IPR003594">
    <property type="entry name" value="HATPase_dom"/>
</dbReference>
<dbReference type="Gene3D" id="3.30.565.10">
    <property type="entry name" value="Histidine kinase-like ATPase, C-terminal domain"/>
    <property type="match status" value="1"/>
</dbReference>
<evidence type="ECO:0000256" key="8">
    <source>
        <dbReference type="ARBA" id="ARBA00022741"/>
    </source>
</evidence>
<keyword evidence="5" id="KW-0597">Phosphoprotein</keyword>
<dbReference type="CDD" id="cd06225">
    <property type="entry name" value="HAMP"/>
    <property type="match status" value="1"/>
</dbReference>
<keyword evidence="4" id="KW-1003">Cell membrane</keyword>
<feature type="domain" description="HAMP" evidence="16">
    <location>
        <begin position="185"/>
        <end position="237"/>
    </location>
</feature>
<evidence type="ECO:0000256" key="10">
    <source>
        <dbReference type="ARBA" id="ARBA00022840"/>
    </source>
</evidence>
<keyword evidence="12" id="KW-0902">Two-component regulatory system</keyword>
<dbReference type="AlphaFoldDB" id="A0A6M1TER5"/>
<proteinExistence type="predicted"/>
<dbReference type="PANTHER" id="PTHR45528:SF1">
    <property type="entry name" value="SENSOR HISTIDINE KINASE CPXA"/>
    <property type="match status" value="1"/>
</dbReference>
<keyword evidence="7 14" id="KW-0812">Transmembrane</keyword>
<dbReference type="InterPro" id="IPR003661">
    <property type="entry name" value="HisK_dim/P_dom"/>
</dbReference>
<keyword evidence="8" id="KW-0547">Nucleotide-binding</keyword>
<dbReference type="SUPFAM" id="SSF47384">
    <property type="entry name" value="Homodimeric domain of signal transducing histidine kinase"/>
    <property type="match status" value="1"/>
</dbReference>
<protein>
    <recommendedName>
        <fullName evidence="3">histidine kinase</fullName>
        <ecNumber evidence="3">2.7.13.3</ecNumber>
    </recommendedName>
</protein>
<dbReference type="EMBL" id="JAALLS010000017">
    <property type="protein sequence ID" value="NGP89234.1"/>
    <property type="molecule type" value="Genomic_DNA"/>
</dbReference>
<dbReference type="GO" id="GO:0005524">
    <property type="term" value="F:ATP binding"/>
    <property type="evidence" value="ECO:0007669"/>
    <property type="project" value="UniProtKB-KW"/>
</dbReference>
<dbReference type="SUPFAM" id="SSF158472">
    <property type="entry name" value="HAMP domain-like"/>
    <property type="match status" value="1"/>
</dbReference>
<dbReference type="GO" id="GO:0000155">
    <property type="term" value="F:phosphorelay sensor kinase activity"/>
    <property type="evidence" value="ECO:0007669"/>
    <property type="project" value="InterPro"/>
</dbReference>
<accession>A0A6M1TER5</accession>
<dbReference type="InterPro" id="IPR050398">
    <property type="entry name" value="HssS/ArlS-like"/>
</dbReference>
<dbReference type="Gene3D" id="1.10.287.130">
    <property type="match status" value="1"/>
</dbReference>
<evidence type="ECO:0000256" key="14">
    <source>
        <dbReference type="SAM" id="Phobius"/>
    </source>
</evidence>
<dbReference type="InterPro" id="IPR036097">
    <property type="entry name" value="HisK_dim/P_sf"/>
</dbReference>
<evidence type="ECO:0000313" key="18">
    <source>
        <dbReference type="Proteomes" id="UP000479132"/>
    </source>
</evidence>
<evidence type="ECO:0000259" key="16">
    <source>
        <dbReference type="PROSITE" id="PS50885"/>
    </source>
</evidence>
<comment type="catalytic activity">
    <reaction evidence="1">
        <text>ATP + protein L-histidine = ADP + protein N-phospho-L-histidine.</text>
        <dbReference type="EC" id="2.7.13.3"/>
    </reaction>
</comment>
<evidence type="ECO:0000259" key="15">
    <source>
        <dbReference type="PROSITE" id="PS50109"/>
    </source>
</evidence>